<dbReference type="NCBIfam" id="TIGR02532">
    <property type="entry name" value="IV_pilin_GFxxxE"/>
    <property type="match status" value="1"/>
</dbReference>
<dbReference type="GO" id="GO:0043683">
    <property type="term" value="P:type IV pilus assembly"/>
    <property type="evidence" value="ECO:0007669"/>
    <property type="project" value="InterPro"/>
</dbReference>
<dbReference type="InterPro" id="IPR031982">
    <property type="entry name" value="PilE-like"/>
</dbReference>
<gene>
    <name evidence="1" type="ORF">D7V20_09080</name>
</gene>
<reference evidence="1 2" key="1">
    <citation type="submission" date="2018-09" db="EMBL/GenBank/DDBJ databases">
        <title>The draft genome of Acinetobacter spp. strains.</title>
        <authorList>
            <person name="Qin J."/>
            <person name="Feng Y."/>
            <person name="Zong Z."/>
        </authorList>
    </citation>
    <scope>NUCLEOTIDE SEQUENCE [LARGE SCALE GENOMIC DNA]</scope>
    <source>
        <strain evidence="1 2">WCHAc060115</strain>
    </source>
</reference>
<dbReference type="OrthoDB" id="5296638at2"/>
<keyword evidence="2" id="KW-1185">Reference proteome</keyword>
<dbReference type="Proteomes" id="UP000280405">
    <property type="component" value="Unassembled WGS sequence"/>
</dbReference>
<protein>
    <submittedName>
        <fullName evidence="1">Prepilin-type N-terminal cleavage/methylation domain-containing protein</fullName>
    </submittedName>
</protein>
<dbReference type="Gene3D" id="3.30.700.10">
    <property type="entry name" value="Glycoprotein, Type 4 Pilin"/>
    <property type="match status" value="1"/>
</dbReference>
<dbReference type="InterPro" id="IPR045584">
    <property type="entry name" value="Pilin-like"/>
</dbReference>
<dbReference type="Pfam" id="PF16732">
    <property type="entry name" value="ComP_DUS"/>
    <property type="match status" value="1"/>
</dbReference>
<dbReference type="EMBL" id="RAXT01000014">
    <property type="protein sequence ID" value="RKG38074.1"/>
    <property type="molecule type" value="Genomic_DNA"/>
</dbReference>
<evidence type="ECO:0000313" key="1">
    <source>
        <dbReference type="EMBL" id="RKG38074.1"/>
    </source>
</evidence>
<dbReference type="AlphaFoldDB" id="A0A3A8F6T7"/>
<name>A0A3A8F6T7_9GAMM</name>
<dbReference type="RefSeq" id="WP_120383974.1">
    <property type="nucleotide sequence ID" value="NZ_RAXT01000014.1"/>
</dbReference>
<proteinExistence type="predicted"/>
<dbReference type="SUPFAM" id="SSF54523">
    <property type="entry name" value="Pili subunits"/>
    <property type="match status" value="1"/>
</dbReference>
<dbReference type="Pfam" id="PF07963">
    <property type="entry name" value="N_methyl"/>
    <property type="match status" value="1"/>
</dbReference>
<dbReference type="InterPro" id="IPR012902">
    <property type="entry name" value="N_methyl_site"/>
</dbReference>
<accession>A0A3A8F6T7</accession>
<comment type="caution">
    <text evidence="1">The sequence shown here is derived from an EMBL/GenBank/DDBJ whole genome shotgun (WGS) entry which is preliminary data.</text>
</comment>
<sequence>MVKKNKGWTLIELLIVLVIISILAAFAVTSYQNYVIRTKRTEVQAEMMRVAQQLQSFLAVNHSYQNATIDKFGLSLVGTSAPFPSLNNKSYDLTLVIGSDNQTWTLTATPAGSQLGNGSVILNSLSQKCWTKGTTCTPTATSNWDGK</sequence>
<organism evidence="1 2">
    <name type="scientific">Acinetobacter rongchengensis</name>
    <dbReference type="NCBI Taxonomy" id="2419601"/>
    <lineage>
        <taxon>Bacteria</taxon>
        <taxon>Pseudomonadati</taxon>
        <taxon>Pseudomonadota</taxon>
        <taxon>Gammaproteobacteria</taxon>
        <taxon>Moraxellales</taxon>
        <taxon>Moraxellaceae</taxon>
        <taxon>Acinetobacter</taxon>
    </lineage>
</organism>
<evidence type="ECO:0000313" key="2">
    <source>
        <dbReference type="Proteomes" id="UP000280405"/>
    </source>
</evidence>